<dbReference type="PANTHER" id="PTHR31170:SF25">
    <property type="entry name" value="BNAA09G04570D PROTEIN"/>
    <property type="match status" value="1"/>
</dbReference>
<name>A0A218XSK0_PUNGR</name>
<dbReference type="Proteomes" id="UP000515151">
    <property type="component" value="Chromosome 2"/>
</dbReference>
<feature type="region of interest" description="Disordered" evidence="1">
    <location>
        <begin position="1"/>
        <end position="21"/>
    </location>
</feature>
<accession>A0A218XSK0</accession>
<reference evidence="2" key="2">
    <citation type="submission" date="2017-06" db="EMBL/GenBank/DDBJ databases">
        <title>The pomegranate genome and the genomics of punicalagin biosynthesis.</title>
        <authorList>
            <person name="Xu C."/>
        </authorList>
    </citation>
    <scope>NUCLEOTIDE SEQUENCE [LARGE SCALE GENOMIC DNA]</scope>
    <source>
        <tissue evidence="2">Fresh leaf</tissue>
    </source>
</reference>
<dbReference type="AlphaFoldDB" id="A0A218XSK0"/>
<dbReference type="Proteomes" id="UP000197138">
    <property type="component" value="Unassembled WGS sequence"/>
</dbReference>
<sequence length="490" mass="55752">MSSSNGGSRPATDTPSDTKTQIWHNNVRKTLVNEFEKDTVADVCVFQVPTSLRPVNPEAYIPQLVSIGPYHHLRPELLEMERFKTEAAKRVHKGFMNGPKFDVLTGKLERLDPYIRASYHKFLELNQDVLAWTMAVDGLFLFDFLCRNGIDKDFLKSSEHLKFLADSRGRKLADDAIMRDAMMLESQIPIFVLEKLLTHECPGNWKIIKEIFPQILVGFCERLSPIQFPCSAFSAEKALKSAHLLDLLYNIIMQKEGECRVEIPDDIFIKENEEVEIPDDRDLYDRDVYEEIQIHSATTRMGMRTDKVLKIAGNNPLAELIIGLMELPISAMKSSLSAAWAEAPVTCQNLIPTATSLSRAGIKFYKTGDMKSIQFDKETATFFLPMIELGVNSEVIIRNLIAYEAMTNMSSLMFARYIELMDGIIDTEYDVKLLVKNGIIVSNLKDGEVAKLFNEMSKSIELPRDLEMDETIKRVKDFYNESARNRSVAH</sequence>
<reference evidence="4" key="3">
    <citation type="journal article" date="2020" name="Plant Biotechnol. J.">
        <title>The pomegranate (Punica granatum L.) draft genome dissects genetic divergence between soft- and hard-seeded cultivars.</title>
        <authorList>
            <person name="Luo X."/>
            <person name="Li H."/>
            <person name="Wu Z."/>
            <person name="Yao W."/>
            <person name="Zhao P."/>
            <person name="Cao D."/>
            <person name="Yu H."/>
            <person name="Li K."/>
            <person name="Poudel K."/>
            <person name="Zhao D."/>
            <person name="Zhang F."/>
            <person name="Xia X."/>
            <person name="Chen L."/>
            <person name="Wang Q."/>
            <person name="Jing D."/>
            <person name="Cao S."/>
        </authorList>
    </citation>
    <scope>NUCLEOTIDE SEQUENCE [LARGE SCALE GENOMIC DNA]</scope>
</reference>
<reference evidence="3" key="1">
    <citation type="journal article" date="2017" name="Plant J.">
        <title>The pomegranate (Punica granatum L.) genome and the genomics of punicalagin biosynthesis.</title>
        <authorList>
            <person name="Qin G."/>
            <person name="Xu C."/>
            <person name="Ming R."/>
            <person name="Tang H."/>
            <person name="Guyot R."/>
            <person name="Kramer E.M."/>
            <person name="Hu Y."/>
            <person name="Yi X."/>
            <person name="Qi Y."/>
            <person name="Xu X."/>
            <person name="Gao Z."/>
            <person name="Pan H."/>
            <person name="Jian J."/>
            <person name="Tian Y."/>
            <person name="Yue Z."/>
            <person name="Xu Y."/>
        </authorList>
    </citation>
    <scope>NUCLEOTIDE SEQUENCE [LARGE SCALE GENOMIC DNA]</scope>
    <source>
        <strain evidence="3">cv. Dabenzi</strain>
    </source>
</reference>
<gene>
    <name evidence="5" type="primary">LOC116193817</name>
    <name evidence="2" type="ORF">CDL15_Pgr000331</name>
</gene>
<dbReference type="OrthoDB" id="1621957at2759"/>
<evidence type="ECO:0000313" key="4">
    <source>
        <dbReference type="Proteomes" id="UP000515151"/>
    </source>
</evidence>
<proteinExistence type="predicted"/>
<dbReference type="InterPro" id="IPR004158">
    <property type="entry name" value="DUF247_pln"/>
</dbReference>
<dbReference type="Pfam" id="PF03140">
    <property type="entry name" value="DUF247"/>
    <property type="match status" value="1"/>
</dbReference>
<reference evidence="5" key="4">
    <citation type="submission" date="2025-04" db="UniProtKB">
        <authorList>
            <consortium name="RefSeq"/>
        </authorList>
    </citation>
    <scope>IDENTIFICATION</scope>
    <source>
        <tissue evidence="5">Leaf</tissue>
    </source>
</reference>
<dbReference type="PANTHER" id="PTHR31170">
    <property type="entry name" value="BNAC04G53230D PROTEIN"/>
    <property type="match status" value="1"/>
</dbReference>
<evidence type="ECO:0000313" key="3">
    <source>
        <dbReference type="Proteomes" id="UP000197138"/>
    </source>
</evidence>
<protein>
    <submittedName>
        <fullName evidence="5">UPF0481 protein At3g02645</fullName>
    </submittedName>
</protein>
<evidence type="ECO:0000256" key="1">
    <source>
        <dbReference type="SAM" id="MobiDB-lite"/>
    </source>
</evidence>
<evidence type="ECO:0000313" key="2">
    <source>
        <dbReference type="EMBL" id="OWM87914.1"/>
    </source>
</evidence>
<dbReference type="RefSeq" id="XP_031378427.1">
    <property type="nucleotide sequence ID" value="XM_031522567.1"/>
</dbReference>
<organism evidence="2 3">
    <name type="scientific">Punica granatum</name>
    <name type="common">Pomegranate</name>
    <dbReference type="NCBI Taxonomy" id="22663"/>
    <lineage>
        <taxon>Eukaryota</taxon>
        <taxon>Viridiplantae</taxon>
        <taxon>Streptophyta</taxon>
        <taxon>Embryophyta</taxon>
        <taxon>Tracheophyta</taxon>
        <taxon>Spermatophyta</taxon>
        <taxon>Magnoliopsida</taxon>
        <taxon>eudicotyledons</taxon>
        <taxon>Gunneridae</taxon>
        <taxon>Pentapetalae</taxon>
        <taxon>rosids</taxon>
        <taxon>malvids</taxon>
        <taxon>Myrtales</taxon>
        <taxon>Lythraceae</taxon>
        <taxon>Punica</taxon>
    </lineage>
</organism>
<dbReference type="GeneID" id="116193817"/>
<dbReference type="EMBL" id="MTKT01000801">
    <property type="protein sequence ID" value="OWM87914.1"/>
    <property type="molecule type" value="Genomic_DNA"/>
</dbReference>
<keyword evidence="4" id="KW-1185">Reference proteome</keyword>
<evidence type="ECO:0000313" key="5">
    <source>
        <dbReference type="RefSeq" id="XP_031378427.1"/>
    </source>
</evidence>